<proteinExistence type="predicted"/>
<evidence type="ECO:0000256" key="1">
    <source>
        <dbReference type="SAM" id="MobiDB-lite"/>
    </source>
</evidence>
<name>A0AA41QSW6_9HYPH</name>
<comment type="caution">
    <text evidence="2">The sequence shown here is derived from an EMBL/GenBank/DDBJ whole genome shotgun (WGS) entry which is preliminary data.</text>
</comment>
<feature type="region of interest" description="Disordered" evidence="1">
    <location>
        <begin position="90"/>
        <end position="174"/>
    </location>
</feature>
<evidence type="ECO:0000313" key="3">
    <source>
        <dbReference type="Proteomes" id="UP001156140"/>
    </source>
</evidence>
<feature type="region of interest" description="Disordered" evidence="1">
    <location>
        <begin position="41"/>
        <end position="76"/>
    </location>
</feature>
<feature type="compositionally biased region" description="Basic and acidic residues" evidence="1">
    <location>
        <begin position="41"/>
        <end position="51"/>
    </location>
</feature>
<reference evidence="2" key="1">
    <citation type="submission" date="2022-03" db="EMBL/GenBank/DDBJ databases">
        <title>The complete genome sequence of a Methyloterrigena soli.</title>
        <authorList>
            <person name="Zi Z."/>
        </authorList>
    </citation>
    <scope>NUCLEOTIDE SEQUENCE</scope>
    <source>
        <strain evidence="2">M48</strain>
    </source>
</reference>
<dbReference type="Proteomes" id="UP001156140">
    <property type="component" value="Unassembled WGS sequence"/>
</dbReference>
<feature type="compositionally biased region" description="Low complexity" evidence="1">
    <location>
        <begin position="131"/>
        <end position="142"/>
    </location>
</feature>
<evidence type="ECO:0000313" key="2">
    <source>
        <dbReference type="EMBL" id="MCI0129051.1"/>
    </source>
</evidence>
<dbReference type="AlphaFoldDB" id="A0AA41QSW6"/>
<organism evidence="2 3">
    <name type="scientific">Paradevosia shaoguanensis</name>
    <dbReference type="NCBI Taxonomy" id="1335043"/>
    <lineage>
        <taxon>Bacteria</taxon>
        <taxon>Pseudomonadati</taxon>
        <taxon>Pseudomonadota</taxon>
        <taxon>Alphaproteobacteria</taxon>
        <taxon>Hyphomicrobiales</taxon>
        <taxon>Devosiaceae</taxon>
        <taxon>Paradevosia</taxon>
    </lineage>
</organism>
<keyword evidence="3" id="KW-1185">Reference proteome</keyword>
<sequence>MAVTRSDLRHVLSKEDADLVEQARHPGLSELTSEELRQLSTRLRERRDRSTRLINNHRRSTKGRGSQAGSVEKYEANQRRYAAIYAEAISRTNKERSRRTARARREELVTNSRRALARKQDGAKTANRPESGATAGAGMKAKASTRTRKVGAPSEKGRVSQATKVAQAKKDAKA</sequence>
<gene>
    <name evidence="2" type="ORF">ML536_19635</name>
</gene>
<accession>A0AA41QSW6</accession>
<dbReference type="EMBL" id="JALAZD010000003">
    <property type="protein sequence ID" value="MCI0129051.1"/>
    <property type="molecule type" value="Genomic_DNA"/>
</dbReference>
<protein>
    <submittedName>
        <fullName evidence="2">Uncharacterized protein</fullName>
    </submittedName>
</protein>
<dbReference type="RefSeq" id="WP_281737027.1">
    <property type="nucleotide sequence ID" value="NZ_JAKETQ010000003.1"/>
</dbReference>